<reference evidence="2 3" key="1">
    <citation type="journal article" date="2024" name="G3 (Bethesda)">
        <title>Genome assembly of Hibiscus sabdariffa L. provides insights into metabolisms of medicinal natural products.</title>
        <authorList>
            <person name="Kim T."/>
        </authorList>
    </citation>
    <scope>NUCLEOTIDE SEQUENCE [LARGE SCALE GENOMIC DNA]</scope>
    <source>
        <strain evidence="2">TK-2024</strain>
        <tissue evidence="2">Old leaves</tissue>
    </source>
</reference>
<feature type="compositionally biased region" description="Basic and acidic residues" evidence="1">
    <location>
        <begin position="19"/>
        <end position="44"/>
    </location>
</feature>
<protein>
    <submittedName>
        <fullName evidence="2">Uncharacterized protein</fullName>
    </submittedName>
</protein>
<sequence length="72" mass="8104">MGFYGFQNLSLMAAAKEGSGARDSEDNAQQRRSSKVEAQIEPKHNKANNDLTKLRWRHNNKTTKRGGDLMVV</sequence>
<feature type="region of interest" description="Disordered" evidence="1">
    <location>
        <begin position="15"/>
        <end position="51"/>
    </location>
</feature>
<dbReference type="Proteomes" id="UP001396334">
    <property type="component" value="Unassembled WGS sequence"/>
</dbReference>
<keyword evidence="3" id="KW-1185">Reference proteome</keyword>
<comment type="caution">
    <text evidence="2">The sequence shown here is derived from an EMBL/GenBank/DDBJ whole genome shotgun (WGS) entry which is preliminary data.</text>
</comment>
<name>A0ABR2TY74_9ROSI</name>
<proteinExistence type="predicted"/>
<gene>
    <name evidence="2" type="ORF">V6N11_017421</name>
</gene>
<evidence type="ECO:0000313" key="3">
    <source>
        <dbReference type="Proteomes" id="UP001396334"/>
    </source>
</evidence>
<organism evidence="2 3">
    <name type="scientific">Hibiscus sabdariffa</name>
    <name type="common">roselle</name>
    <dbReference type="NCBI Taxonomy" id="183260"/>
    <lineage>
        <taxon>Eukaryota</taxon>
        <taxon>Viridiplantae</taxon>
        <taxon>Streptophyta</taxon>
        <taxon>Embryophyta</taxon>
        <taxon>Tracheophyta</taxon>
        <taxon>Spermatophyta</taxon>
        <taxon>Magnoliopsida</taxon>
        <taxon>eudicotyledons</taxon>
        <taxon>Gunneridae</taxon>
        <taxon>Pentapetalae</taxon>
        <taxon>rosids</taxon>
        <taxon>malvids</taxon>
        <taxon>Malvales</taxon>
        <taxon>Malvaceae</taxon>
        <taxon>Malvoideae</taxon>
        <taxon>Hibiscus</taxon>
    </lineage>
</organism>
<dbReference type="EMBL" id="JBBPBN010000004">
    <property type="protein sequence ID" value="KAK9042344.1"/>
    <property type="molecule type" value="Genomic_DNA"/>
</dbReference>
<evidence type="ECO:0000256" key="1">
    <source>
        <dbReference type="SAM" id="MobiDB-lite"/>
    </source>
</evidence>
<evidence type="ECO:0000313" key="2">
    <source>
        <dbReference type="EMBL" id="KAK9042344.1"/>
    </source>
</evidence>
<accession>A0ABR2TY74</accession>